<evidence type="ECO:0000313" key="3">
    <source>
        <dbReference type="Proteomes" id="UP001189624"/>
    </source>
</evidence>
<organism evidence="2 3">
    <name type="scientific">Sphenostylis stenocarpa</name>
    <dbReference type="NCBI Taxonomy" id="92480"/>
    <lineage>
        <taxon>Eukaryota</taxon>
        <taxon>Viridiplantae</taxon>
        <taxon>Streptophyta</taxon>
        <taxon>Embryophyta</taxon>
        <taxon>Tracheophyta</taxon>
        <taxon>Spermatophyta</taxon>
        <taxon>Magnoliopsida</taxon>
        <taxon>eudicotyledons</taxon>
        <taxon>Gunneridae</taxon>
        <taxon>Pentapetalae</taxon>
        <taxon>rosids</taxon>
        <taxon>fabids</taxon>
        <taxon>Fabales</taxon>
        <taxon>Fabaceae</taxon>
        <taxon>Papilionoideae</taxon>
        <taxon>50 kb inversion clade</taxon>
        <taxon>NPAAA clade</taxon>
        <taxon>indigoferoid/millettioid clade</taxon>
        <taxon>Phaseoleae</taxon>
        <taxon>Sphenostylis</taxon>
    </lineage>
</organism>
<feature type="domain" description="BCAS3" evidence="1">
    <location>
        <begin position="1"/>
        <end position="45"/>
    </location>
</feature>
<dbReference type="Proteomes" id="UP001189624">
    <property type="component" value="Chromosome 5"/>
</dbReference>
<accession>A0AA86SF88</accession>
<proteinExistence type="predicted"/>
<keyword evidence="3" id="KW-1185">Reference proteome</keyword>
<sequence>IYFRSMLQEPDIMGEEATSGGEFEIERMSNCIIEASSKDLVPIIDYIQTPMLHDTRISSNDIKKDEEVVAAI</sequence>
<gene>
    <name evidence="2" type="ORF">AYBTSS11_LOCUS16637</name>
</gene>
<dbReference type="InterPro" id="IPR022175">
    <property type="entry name" value="BCAS3_dom"/>
</dbReference>
<dbReference type="AlphaFoldDB" id="A0AA86SF88"/>
<dbReference type="Pfam" id="PF12490">
    <property type="entry name" value="BCAS3"/>
    <property type="match status" value="1"/>
</dbReference>
<evidence type="ECO:0000313" key="2">
    <source>
        <dbReference type="EMBL" id="CAJ1956394.1"/>
    </source>
</evidence>
<evidence type="ECO:0000259" key="1">
    <source>
        <dbReference type="Pfam" id="PF12490"/>
    </source>
</evidence>
<dbReference type="EMBL" id="OY731402">
    <property type="protein sequence ID" value="CAJ1956394.1"/>
    <property type="molecule type" value="Genomic_DNA"/>
</dbReference>
<name>A0AA86SF88_9FABA</name>
<reference evidence="2" key="1">
    <citation type="submission" date="2023-10" db="EMBL/GenBank/DDBJ databases">
        <authorList>
            <person name="Domelevo Entfellner J.-B."/>
        </authorList>
    </citation>
    <scope>NUCLEOTIDE SEQUENCE</scope>
</reference>
<feature type="non-terminal residue" evidence="2">
    <location>
        <position position="1"/>
    </location>
</feature>
<dbReference type="Gramene" id="rna-AYBTSS11_LOCUS16637">
    <property type="protein sequence ID" value="CAJ1956394.1"/>
    <property type="gene ID" value="gene-AYBTSS11_LOCUS16637"/>
</dbReference>
<protein>
    <recommendedName>
        <fullName evidence="1">BCAS3 domain-containing protein</fullName>
    </recommendedName>
</protein>